<comment type="caution">
    <text evidence="13">The sequence shown here is derived from an EMBL/GenBank/DDBJ whole genome shotgun (WGS) entry which is preliminary data.</text>
</comment>
<evidence type="ECO:0000259" key="12">
    <source>
        <dbReference type="Pfam" id="PF00483"/>
    </source>
</evidence>
<comment type="catalytic activity">
    <reaction evidence="9 10">
        <text>dTTP + alpha-D-glucose 1-phosphate + H(+) = dTDP-alpha-D-glucose + diphosphate</text>
        <dbReference type="Rhea" id="RHEA:15225"/>
        <dbReference type="ChEBI" id="CHEBI:15378"/>
        <dbReference type="ChEBI" id="CHEBI:33019"/>
        <dbReference type="ChEBI" id="CHEBI:37568"/>
        <dbReference type="ChEBI" id="CHEBI:57477"/>
        <dbReference type="ChEBI" id="CHEBI:58601"/>
        <dbReference type="EC" id="2.7.7.24"/>
    </reaction>
</comment>
<dbReference type="SUPFAM" id="SSF53448">
    <property type="entry name" value="Nucleotide-diphospho-sugar transferases"/>
    <property type="match status" value="1"/>
</dbReference>
<comment type="cofactor">
    <cofactor evidence="1">
        <name>Mg(2+)</name>
        <dbReference type="ChEBI" id="CHEBI:18420"/>
    </cofactor>
</comment>
<feature type="domain" description="Nucleotidyl transferase" evidence="12">
    <location>
        <begin position="2"/>
        <end position="236"/>
    </location>
</feature>
<gene>
    <name evidence="13" type="ORF">KVA01_09040</name>
</gene>
<evidence type="ECO:0000256" key="3">
    <source>
        <dbReference type="ARBA" id="ARBA00012461"/>
    </source>
</evidence>
<evidence type="ECO:0000256" key="7">
    <source>
        <dbReference type="ARBA" id="ARBA00022723"/>
    </source>
</evidence>
<comment type="similarity">
    <text evidence="2 10">Belongs to the glucose-1-phosphate thymidylyltransferase family.</text>
</comment>
<evidence type="ECO:0000256" key="4">
    <source>
        <dbReference type="ARBA" id="ARBA00017654"/>
    </source>
</evidence>
<dbReference type="PANTHER" id="PTHR43532:SF1">
    <property type="entry name" value="GLUCOSE-1-PHOSPHATE THYMIDYLYLTRANSFERASE 1"/>
    <property type="match status" value="1"/>
</dbReference>
<dbReference type="STRING" id="1272.GCA_900014985_00944"/>
<feature type="region of interest" description="Disordered" evidence="11">
    <location>
        <begin position="265"/>
        <end position="351"/>
    </location>
</feature>
<keyword evidence="5 10" id="KW-0808">Transferase</keyword>
<evidence type="ECO:0000313" key="14">
    <source>
        <dbReference type="Proteomes" id="UP000315730"/>
    </source>
</evidence>
<dbReference type="EC" id="2.7.7.24" evidence="3 10"/>
<dbReference type="PANTHER" id="PTHR43532">
    <property type="entry name" value="GLUCOSE-1-PHOSPHATE THYMIDYLYLTRANSFERASE"/>
    <property type="match status" value="1"/>
</dbReference>
<dbReference type="EMBL" id="BJNW01000006">
    <property type="protein sequence ID" value="GEC98749.1"/>
    <property type="molecule type" value="Genomic_DNA"/>
</dbReference>
<dbReference type="GO" id="GO:0019318">
    <property type="term" value="P:hexose metabolic process"/>
    <property type="evidence" value="ECO:0007669"/>
    <property type="project" value="UniProtKB-ARBA"/>
</dbReference>
<dbReference type="InterPro" id="IPR029044">
    <property type="entry name" value="Nucleotide-diphossugar_trans"/>
</dbReference>
<dbReference type="Pfam" id="PF00483">
    <property type="entry name" value="NTP_transferase"/>
    <property type="match status" value="1"/>
</dbReference>
<keyword evidence="7 10" id="KW-0479">Metal-binding</keyword>
<evidence type="ECO:0000256" key="11">
    <source>
        <dbReference type="SAM" id="MobiDB-lite"/>
    </source>
</evidence>
<accession>A0A4Y4D461</accession>
<feature type="compositionally biased region" description="Polar residues" evidence="11">
    <location>
        <begin position="332"/>
        <end position="351"/>
    </location>
</feature>
<evidence type="ECO:0000256" key="6">
    <source>
        <dbReference type="ARBA" id="ARBA00022695"/>
    </source>
</evidence>
<dbReference type="AlphaFoldDB" id="A0A4Y4D461"/>
<dbReference type="NCBIfam" id="TIGR01207">
    <property type="entry name" value="rmlA"/>
    <property type="match status" value="1"/>
</dbReference>
<dbReference type="FunFam" id="3.90.550.10:FF:000023">
    <property type="entry name" value="Glucose-1-phosphate thymidylyltransferase"/>
    <property type="match status" value="1"/>
</dbReference>
<dbReference type="InterPro" id="IPR005835">
    <property type="entry name" value="NTP_transferase_dom"/>
</dbReference>
<sequence length="351" mass="37834">MKGIILAGGTGSRLHPVTVGVSKQLVPVYDKPMIYYPLSTLLLAGVRDVLVITTPHDAEQFERLLGDGSRFGVRISYAQQERPNGLAQAFMLGAEHIGDDSVCLVLGDNIFHGPGLGTQLRRFQDLRGAAIFGYRVADPGAYGVVEFDAAGRAVSIEEKPERPRSHYAVPGLYFYDHRAVEFARALTPSARGELEITDLNREDMRRGELAVHVLPRGTAWLDTGTFDSLADATNYIRTVQARQGTSIGSPEEVAWRLGLLTEDGAGRAARRRRPGTPEPRREPPLRAQPAGLSCTESCRAASRSSGTARSPNSQSTRDVGPETEMAVGVGASGTTMEKQRTPISCSSSSTA</sequence>
<name>A0A4Y4D461_KOCVA</name>
<dbReference type="GO" id="GO:0046872">
    <property type="term" value="F:metal ion binding"/>
    <property type="evidence" value="ECO:0007669"/>
    <property type="project" value="UniProtKB-KW"/>
</dbReference>
<comment type="function">
    <text evidence="10">Catalyzes the formation of dTDP-glucose, from dTTP and glucose 1-phosphate, as well as its pyrophosphorolysis.</text>
</comment>
<evidence type="ECO:0000256" key="1">
    <source>
        <dbReference type="ARBA" id="ARBA00001946"/>
    </source>
</evidence>
<dbReference type="CDD" id="cd02538">
    <property type="entry name" value="G1P_TT_short"/>
    <property type="match status" value="1"/>
</dbReference>
<dbReference type="GO" id="GO:0000271">
    <property type="term" value="P:polysaccharide biosynthetic process"/>
    <property type="evidence" value="ECO:0007669"/>
    <property type="project" value="UniProtKB-ARBA"/>
</dbReference>
<evidence type="ECO:0000256" key="10">
    <source>
        <dbReference type="RuleBase" id="RU003706"/>
    </source>
</evidence>
<evidence type="ECO:0000256" key="8">
    <source>
        <dbReference type="ARBA" id="ARBA00022842"/>
    </source>
</evidence>
<keyword evidence="8 10" id="KW-0460">Magnesium</keyword>
<dbReference type="Gene3D" id="3.90.550.10">
    <property type="entry name" value="Spore Coat Polysaccharide Biosynthesis Protein SpsA, Chain A"/>
    <property type="match status" value="1"/>
</dbReference>
<keyword evidence="14" id="KW-1185">Reference proteome</keyword>
<evidence type="ECO:0000256" key="2">
    <source>
        <dbReference type="ARBA" id="ARBA00010480"/>
    </source>
</evidence>
<evidence type="ECO:0000256" key="9">
    <source>
        <dbReference type="ARBA" id="ARBA00049336"/>
    </source>
</evidence>
<feature type="compositionally biased region" description="Low complexity" evidence="11">
    <location>
        <begin position="297"/>
        <end position="310"/>
    </location>
</feature>
<proteinExistence type="inferred from homology"/>
<organism evidence="13 14">
    <name type="scientific">Kocuria varians</name>
    <name type="common">Micrococcus varians</name>
    <dbReference type="NCBI Taxonomy" id="1272"/>
    <lineage>
        <taxon>Bacteria</taxon>
        <taxon>Bacillati</taxon>
        <taxon>Actinomycetota</taxon>
        <taxon>Actinomycetes</taxon>
        <taxon>Micrococcales</taxon>
        <taxon>Micrococcaceae</taxon>
        <taxon>Kocuria</taxon>
    </lineage>
</organism>
<dbReference type="Proteomes" id="UP000315730">
    <property type="component" value="Unassembled WGS sequence"/>
</dbReference>
<dbReference type="GO" id="GO:0008879">
    <property type="term" value="F:glucose-1-phosphate thymidylyltransferase activity"/>
    <property type="evidence" value="ECO:0007669"/>
    <property type="project" value="UniProtKB-EC"/>
</dbReference>
<reference evidence="13 14" key="1">
    <citation type="submission" date="2019-06" db="EMBL/GenBank/DDBJ databases">
        <title>Whole genome shotgun sequence of Kocuria varians NBRC 15358.</title>
        <authorList>
            <person name="Hosoyama A."/>
            <person name="Uohara A."/>
            <person name="Ohji S."/>
            <person name="Ichikawa N."/>
        </authorList>
    </citation>
    <scope>NUCLEOTIDE SEQUENCE [LARGE SCALE GENOMIC DNA]</scope>
    <source>
        <strain evidence="13 14">NBRC 15358</strain>
    </source>
</reference>
<dbReference type="InterPro" id="IPR005907">
    <property type="entry name" value="G1P_thy_trans_s"/>
</dbReference>
<protein>
    <recommendedName>
        <fullName evidence="4 10">Glucose-1-phosphate thymidylyltransferase</fullName>
        <ecNumber evidence="3 10">2.7.7.24</ecNumber>
    </recommendedName>
</protein>
<keyword evidence="6 10" id="KW-0548">Nucleotidyltransferase</keyword>
<evidence type="ECO:0000256" key="5">
    <source>
        <dbReference type="ARBA" id="ARBA00022679"/>
    </source>
</evidence>
<evidence type="ECO:0000313" key="13">
    <source>
        <dbReference type="EMBL" id="GEC98749.1"/>
    </source>
</evidence>